<dbReference type="OrthoDB" id="6022531at2759"/>
<dbReference type="KEGG" id="tva:4775371"/>
<dbReference type="PANTHER" id="PTHR45661:SF3">
    <property type="entry name" value="IG-LIKE DOMAIN-CONTAINING PROTEIN"/>
    <property type="match status" value="1"/>
</dbReference>
<dbReference type="SMR" id="A2DQ91"/>
<dbReference type="InterPro" id="IPR026906">
    <property type="entry name" value="LRR_5"/>
</dbReference>
<reference evidence="1" key="1">
    <citation type="submission" date="2006-10" db="EMBL/GenBank/DDBJ databases">
        <authorList>
            <person name="Amadeo P."/>
            <person name="Zhao Q."/>
            <person name="Wortman J."/>
            <person name="Fraser-Liggett C."/>
            <person name="Carlton J."/>
        </authorList>
    </citation>
    <scope>NUCLEOTIDE SEQUENCE</scope>
    <source>
        <strain evidence="1">G3</strain>
    </source>
</reference>
<dbReference type="VEuPathDB" id="TrichDB:TVAG_319430"/>
<evidence type="ECO:0000313" key="2">
    <source>
        <dbReference type="Proteomes" id="UP000001542"/>
    </source>
</evidence>
<dbReference type="AlphaFoldDB" id="A2DQ91"/>
<protein>
    <recommendedName>
        <fullName evidence="3">Surface antigen BspA-like</fullName>
    </recommendedName>
</protein>
<accession>A2DQ91</accession>
<dbReference type="RefSeq" id="XP_001330717.1">
    <property type="nucleotide sequence ID" value="XM_001330681.1"/>
</dbReference>
<dbReference type="PANTHER" id="PTHR45661">
    <property type="entry name" value="SURFACE ANTIGEN"/>
    <property type="match status" value="1"/>
</dbReference>
<dbReference type="VEuPathDB" id="TrichDB:TVAGG3_1009220"/>
<sequence>MSSFKDCINLENFTFSSPNLIVMHNTFENCIKLKNVTNISNIPYKCFCGCTNLEEVTIQEGSEEIGIKSFENCSSLESIKIPQSIKIISNYSFLYCEKLKSIIFNETNSLDTFSINSISECESLTNISNFSSDKYKCIDNTLYYKNNTKWELIFHLSESKDKELNISCDVICSYSFNSSNNIEKINITSDSVSVIEDHSFNNCLNLKYINFPLSVSDVEIDAFHDCKSIRCPLIIENTSTDYLKMIVSSGIPRKLMISCHIAHVSKNLLSLKSLRYPSTHLFWKHLTK</sequence>
<organism evidence="1 2">
    <name type="scientific">Trichomonas vaginalis (strain ATCC PRA-98 / G3)</name>
    <dbReference type="NCBI Taxonomy" id="412133"/>
    <lineage>
        <taxon>Eukaryota</taxon>
        <taxon>Metamonada</taxon>
        <taxon>Parabasalia</taxon>
        <taxon>Trichomonadida</taxon>
        <taxon>Trichomonadidae</taxon>
        <taxon>Trichomonas</taxon>
    </lineage>
</organism>
<evidence type="ECO:0008006" key="3">
    <source>
        <dbReference type="Google" id="ProtNLM"/>
    </source>
</evidence>
<reference evidence="1" key="2">
    <citation type="journal article" date="2007" name="Science">
        <title>Draft genome sequence of the sexually transmitted pathogen Trichomonas vaginalis.</title>
        <authorList>
            <person name="Carlton J.M."/>
            <person name="Hirt R.P."/>
            <person name="Silva J.C."/>
            <person name="Delcher A.L."/>
            <person name="Schatz M."/>
            <person name="Zhao Q."/>
            <person name="Wortman J.R."/>
            <person name="Bidwell S.L."/>
            <person name="Alsmark U.C.M."/>
            <person name="Besteiro S."/>
            <person name="Sicheritz-Ponten T."/>
            <person name="Noel C.J."/>
            <person name="Dacks J.B."/>
            <person name="Foster P.G."/>
            <person name="Simillion C."/>
            <person name="Van de Peer Y."/>
            <person name="Miranda-Saavedra D."/>
            <person name="Barton G.J."/>
            <person name="Westrop G.D."/>
            <person name="Mueller S."/>
            <person name="Dessi D."/>
            <person name="Fiori P.L."/>
            <person name="Ren Q."/>
            <person name="Paulsen I."/>
            <person name="Zhang H."/>
            <person name="Bastida-Corcuera F.D."/>
            <person name="Simoes-Barbosa A."/>
            <person name="Brown M.T."/>
            <person name="Hayes R.D."/>
            <person name="Mukherjee M."/>
            <person name="Okumura C.Y."/>
            <person name="Schneider R."/>
            <person name="Smith A.J."/>
            <person name="Vanacova S."/>
            <person name="Villalvazo M."/>
            <person name="Haas B.J."/>
            <person name="Pertea M."/>
            <person name="Feldblyum T.V."/>
            <person name="Utterback T.R."/>
            <person name="Shu C.L."/>
            <person name="Osoegawa K."/>
            <person name="de Jong P.J."/>
            <person name="Hrdy I."/>
            <person name="Horvathova L."/>
            <person name="Zubacova Z."/>
            <person name="Dolezal P."/>
            <person name="Malik S.B."/>
            <person name="Logsdon J.M. Jr."/>
            <person name="Henze K."/>
            <person name="Gupta A."/>
            <person name="Wang C.C."/>
            <person name="Dunne R.L."/>
            <person name="Upcroft J.A."/>
            <person name="Upcroft P."/>
            <person name="White O."/>
            <person name="Salzberg S.L."/>
            <person name="Tang P."/>
            <person name="Chiu C.-H."/>
            <person name="Lee Y.-S."/>
            <person name="Embley T.M."/>
            <person name="Coombs G.H."/>
            <person name="Mottram J.C."/>
            <person name="Tachezy J."/>
            <person name="Fraser-Liggett C.M."/>
            <person name="Johnson P.J."/>
        </authorList>
    </citation>
    <scope>NUCLEOTIDE SEQUENCE [LARGE SCALE GENOMIC DNA]</scope>
    <source>
        <strain evidence="1">G3</strain>
    </source>
</reference>
<dbReference type="InterPro" id="IPR053139">
    <property type="entry name" value="Surface_bspA-like"/>
</dbReference>
<dbReference type="InterPro" id="IPR032675">
    <property type="entry name" value="LRR_dom_sf"/>
</dbReference>
<gene>
    <name evidence="1" type="ORF">TVAG_319430</name>
</gene>
<name>A2DQ91_TRIV3</name>
<dbReference type="InParanoid" id="A2DQ91"/>
<dbReference type="EMBL" id="DS113231">
    <property type="protein sequence ID" value="EAY17348.1"/>
    <property type="molecule type" value="Genomic_DNA"/>
</dbReference>
<evidence type="ECO:0000313" key="1">
    <source>
        <dbReference type="EMBL" id="EAY17348.1"/>
    </source>
</evidence>
<dbReference type="SUPFAM" id="SSF52058">
    <property type="entry name" value="L domain-like"/>
    <property type="match status" value="1"/>
</dbReference>
<dbReference type="STRING" id="5722.A2DQ91"/>
<dbReference type="Proteomes" id="UP000001542">
    <property type="component" value="Unassembled WGS sequence"/>
</dbReference>
<dbReference type="Gene3D" id="3.80.10.10">
    <property type="entry name" value="Ribonuclease Inhibitor"/>
    <property type="match status" value="1"/>
</dbReference>
<dbReference type="Pfam" id="PF13306">
    <property type="entry name" value="LRR_5"/>
    <property type="match status" value="2"/>
</dbReference>
<proteinExistence type="predicted"/>
<keyword evidence="2" id="KW-1185">Reference proteome</keyword>